<sequence length="507" mass="56619">MGYASDDISSRSSGSVSSRSTKSSKRLLFGEIESVTSLSSGSVASVCNIVLSGSSAFTRFWLSDNCRESLVSCFDKSDLANLRLVCHDFGVRAAAPLFEEVNVTFKSSTFTKPAHIAALERIGHHVRTLSFNLPHSGETFLPPLVDPSTGEEKVLTYVPQVLSTEQTKKKELKYGSWEMTDLVVKQYPPLFHAATNVNSFVRAFSAMPFLKHVKISCPGQQAAERDRRSVVDYALVSLRIAIERAQLRSLDSLTLSPIHPAGLFYLKSTHNYGSTPGSGRRWAQIQKLVVQVDSFKVDSKASRDHLKVVHTYLRDFSASLTHCAFRWNGRRGLDPFTLDTESCIQPEATEHPLIRSRRIAPLRFPKLQNMELENAIMDASQISGFLTRHRRTIADVIFENVHLRSGSWDDALAPLTQISGNDEWKRKQEEVMDVPIVFSPVDPVPTKVDCLLPQPQQPQQSHRSRMSLGRLFAGGKGTVPPPKPKEQSKASAEHMRKILKTSVFSWR</sequence>
<accession>A0A6A6H0Q9</accession>
<evidence type="ECO:0000256" key="1">
    <source>
        <dbReference type="SAM" id="MobiDB-lite"/>
    </source>
</evidence>
<evidence type="ECO:0000313" key="3">
    <source>
        <dbReference type="Proteomes" id="UP000800092"/>
    </source>
</evidence>
<protein>
    <submittedName>
        <fullName evidence="2">Uncharacterized protein</fullName>
    </submittedName>
</protein>
<dbReference type="Proteomes" id="UP000800092">
    <property type="component" value="Unassembled WGS sequence"/>
</dbReference>
<feature type="compositionally biased region" description="Basic and acidic residues" evidence="1">
    <location>
        <begin position="483"/>
        <end position="494"/>
    </location>
</feature>
<proteinExistence type="predicted"/>
<reference evidence="2" key="1">
    <citation type="journal article" date="2020" name="Stud. Mycol.">
        <title>101 Dothideomycetes genomes: a test case for predicting lifestyles and emergence of pathogens.</title>
        <authorList>
            <person name="Haridas S."/>
            <person name="Albert R."/>
            <person name="Binder M."/>
            <person name="Bloem J."/>
            <person name="Labutti K."/>
            <person name="Salamov A."/>
            <person name="Andreopoulos B."/>
            <person name="Baker S."/>
            <person name="Barry K."/>
            <person name="Bills G."/>
            <person name="Bluhm B."/>
            <person name="Cannon C."/>
            <person name="Castanera R."/>
            <person name="Culley D."/>
            <person name="Daum C."/>
            <person name="Ezra D."/>
            <person name="Gonzalez J."/>
            <person name="Henrissat B."/>
            <person name="Kuo A."/>
            <person name="Liang C."/>
            <person name="Lipzen A."/>
            <person name="Lutzoni F."/>
            <person name="Magnuson J."/>
            <person name="Mondo S."/>
            <person name="Nolan M."/>
            <person name="Ohm R."/>
            <person name="Pangilinan J."/>
            <person name="Park H.-J."/>
            <person name="Ramirez L."/>
            <person name="Alfaro M."/>
            <person name="Sun H."/>
            <person name="Tritt A."/>
            <person name="Yoshinaga Y."/>
            <person name="Zwiers L.-H."/>
            <person name="Turgeon B."/>
            <person name="Goodwin S."/>
            <person name="Spatafora J."/>
            <person name="Crous P."/>
            <person name="Grigoriev I."/>
        </authorList>
    </citation>
    <scope>NUCLEOTIDE SEQUENCE</scope>
    <source>
        <strain evidence="2">Tuck. ex Michener</strain>
    </source>
</reference>
<dbReference type="AlphaFoldDB" id="A0A6A6H0Q9"/>
<organism evidence="2 3">
    <name type="scientific">Viridothelium virens</name>
    <name type="common">Speckled blister lichen</name>
    <name type="synonym">Trypethelium virens</name>
    <dbReference type="NCBI Taxonomy" id="1048519"/>
    <lineage>
        <taxon>Eukaryota</taxon>
        <taxon>Fungi</taxon>
        <taxon>Dikarya</taxon>
        <taxon>Ascomycota</taxon>
        <taxon>Pezizomycotina</taxon>
        <taxon>Dothideomycetes</taxon>
        <taxon>Dothideomycetes incertae sedis</taxon>
        <taxon>Trypetheliales</taxon>
        <taxon>Trypetheliaceae</taxon>
        <taxon>Viridothelium</taxon>
    </lineage>
</organism>
<feature type="region of interest" description="Disordered" evidence="1">
    <location>
        <begin position="471"/>
        <end position="494"/>
    </location>
</feature>
<keyword evidence="3" id="KW-1185">Reference proteome</keyword>
<name>A0A6A6H0Q9_VIRVR</name>
<dbReference type="EMBL" id="ML991824">
    <property type="protein sequence ID" value="KAF2231664.1"/>
    <property type="molecule type" value="Genomic_DNA"/>
</dbReference>
<gene>
    <name evidence="2" type="ORF">EV356DRAFT_560916</name>
</gene>
<evidence type="ECO:0000313" key="2">
    <source>
        <dbReference type="EMBL" id="KAF2231664.1"/>
    </source>
</evidence>
<dbReference type="OrthoDB" id="5327538at2759"/>